<name>A0A2I2GBV3_9EURO</name>
<dbReference type="AlphaFoldDB" id="A0A2I2GBV3"/>
<gene>
    <name evidence="13" type="ORF">P170DRAFT_380976</name>
</gene>
<dbReference type="STRING" id="1392250.A0A2I2GBV3"/>
<comment type="function">
    <text evidence="10">Mannosyltransferase that operates in the biosynthetic pathway of dolichol-linked oligosaccharides, the glycan precursors employed in protein asparagine (N)-glycosylation. The assembly of dolichol-linked oligosaccharides begins on the cytosolic side of the endoplasmic reticulum membrane and finishes in its lumen. The sequential addition of sugars to dolichol pyrophosphate produces dolichol-linked oligosaccharides containing fourteen sugars, including two GlcNAcs, nine mannoses and three glucoses. Once assembled, the oligosaccharide is transferred from the lipid to nascent proteins by oligosaccharyltransferases. In the lumen of the endoplasmic reticulum, adds the eighth mannose residue in an alpha-1,6 linkage onto Man(7)GlcNAc(2)-PP-dolichol to produce Man(8)GlcNAc(2)-PP-dolichol.</text>
</comment>
<proteinExistence type="inferred from homology"/>
<feature type="transmembrane region" description="Helical" evidence="12">
    <location>
        <begin position="182"/>
        <end position="208"/>
    </location>
</feature>
<dbReference type="GO" id="GO:0052917">
    <property type="term" value="F:dol-P-Man:Man(7)GlcNAc(2)-PP-Dol alpha-1,6-mannosyltransferase activity"/>
    <property type="evidence" value="ECO:0007669"/>
    <property type="project" value="UniProtKB-EC"/>
</dbReference>
<dbReference type="OrthoDB" id="19039at2759"/>
<keyword evidence="9 12" id="KW-0472">Membrane</keyword>
<keyword evidence="14" id="KW-1185">Reference proteome</keyword>
<evidence type="ECO:0000256" key="8">
    <source>
        <dbReference type="ARBA" id="ARBA00022989"/>
    </source>
</evidence>
<dbReference type="EMBL" id="MSFO01000003">
    <property type="protein sequence ID" value="PLB50361.1"/>
    <property type="molecule type" value="Genomic_DNA"/>
</dbReference>
<evidence type="ECO:0000256" key="7">
    <source>
        <dbReference type="ARBA" id="ARBA00022824"/>
    </source>
</evidence>
<organism evidence="13 14">
    <name type="scientific">Aspergillus steynii IBT 23096</name>
    <dbReference type="NCBI Taxonomy" id="1392250"/>
    <lineage>
        <taxon>Eukaryota</taxon>
        <taxon>Fungi</taxon>
        <taxon>Dikarya</taxon>
        <taxon>Ascomycota</taxon>
        <taxon>Pezizomycotina</taxon>
        <taxon>Eurotiomycetes</taxon>
        <taxon>Eurotiomycetidae</taxon>
        <taxon>Eurotiales</taxon>
        <taxon>Aspergillaceae</taxon>
        <taxon>Aspergillus</taxon>
        <taxon>Aspergillus subgen. Circumdati</taxon>
    </lineage>
</organism>
<feature type="transmembrane region" description="Helical" evidence="12">
    <location>
        <begin position="363"/>
        <end position="384"/>
    </location>
</feature>
<dbReference type="GO" id="GO:0005789">
    <property type="term" value="C:endoplasmic reticulum membrane"/>
    <property type="evidence" value="ECO:0007669"/>
    <property type="project" value="UniProtKB-SubCell"/>
</dbReference>
<comment type="catalytic activity">
    <reaction evidence="11">
        <text>an alpha-D-Man-(1-&gt;2)-alpha-D-Man-(1-&gt;2)-alpha-D-Man-(1-&gt;3)-[alpha-D-Man-(1-&gt;2)-alpha-D-Man-(1-&gt;3)-alpha-D-Man-(1-&gt;6)]-beta-D-Man-(1-&gt;4)-beta-D-GlcNAc-(1-&gt;4)-alpha-D-GlcNAc-diphospho-di-trans,poly-cis-dolichol + a di-trans,poly-cis-dolichyl beta-D-mannosyl phosphate = an alpha-D-Man-(1-&gt;2)-alpha-D-Man-(1-&gt;2)-alpha-D-Man-(1-&gt;3)-[alpha-D-Man-(1-&gt;2)-alpha-D-Man-(1-&gt;3)-[alpha-D-Man-(1-&gt;6)]-alpha-D-Man-(1-&gt;6)]-beta-D-Man-(1-&gt;4)-beta-D-GlcNAc-(1-&gt;4)-alpha-D-GlcNAc-diphospho-di-trans,poly-cis-dolichol + a di-trans,poly-cis-dolichyl phosphate + H(+)</text>
        <dbReference type="Rhea" id="RHEA:29535"/>
        <dbReference type="Rhea" id="RHEA-COMP:19498"/>
        <dbReference type="Rhea" id="RHEA-COMP:19501"/>
        <dbReference type="Rhea" id="RHEA-COMP:19518"/>
        <dbReference type="Rhea" id="RHEA-COMP:19519"/>
        <dbReference type="ChEBI" id="CHEBI:15378"/>
        <dbReference type="ChEBI" id="CHEBI:57683"/>
        <dbReference type="ChEBI" id="CHEBI:58211"/>
        <dbReference type="ChEBI" id="CHEBI:132517"/>
        <dbReference type="ChEBI" id="CHEBI:132519"/>
        <dbReference type="EC" id="2.4.1.260"/>
    </reaction>
    <physiologicalReaction direction="left-to-right" evidence="11">
        <dbReference type="Rhea" id="RHEA:29536"/>
    </physiologicalReaction>
</comment>
<comment type="similarity">
    <text evidence="3 12">Belongs to the glycosyltransferase 22 family.</text>
</comment>
<feature type="transmembrane region" description="Helical" evidence="12">
    <location>
        <begin position="283"/>
        <end position="301"/>
    </location>
</feature>
<dbReference type="UniPathway" id="UPA00378"/>
<evidence type="ECO:0000256" key="4">
    <source>
        <dbReference type="ARBA" id="ARBA00022676"/>
    </source>
</evidence>
<feature type="transmembrane region" description="Helical" evidence="12">
    <location>
        <begin position="220"/>
        <end position="242"/>
    </location>
</feature>
<dbReference type="Proteomes" id="UP000234275">
    <property type="component" value="Unassembled WGS sequence"/>
</dbReference>
<dbReference type="EC" id="2.4.1.-" evidence="12"/>
<evidence type="ECO:0000256" key="12">
    <source>
        <dbReference type="RuleBase" id="RU363075"/>
    </source>
</evidence>
<evidence type="ECO:0000256" key="5">
    <source>
        <dbReference type="ARBA" id="ARBA00022679"/>
    </source>
</evidence>
<feature type="transmembrane region" description="Helical" evidence="12">
    <location>
        <begin position="331"/>
        <end position="351"/>
    </location>
</feature>
<evidence type="ECO:0000256" key="6">
    <source>
        <dbReference type="ARBA" id="ARBA00022692"/>
    </source>
</evidence>
<evidence type="ECO:0000256" key="11">
    <source>
        <dbReference type="ARBA" id="ARBA00048899"/>
    </source>
</evidence>
<keyword evidence="6 12" id="KW-0812">Transmembrane</keyword>
<evidence type="ECO:0000313" key="13">
    <source>
        <dbReference type="EMBL" id="PLB50361.1"/>
    </source>
</evidence>
<comment type="caution">
    <text evidence="13">The sequence shown here is derived from an EMBL/GenBank/DDBJ whole genome shotgun (WGS) entry which is preliminary data.</text>
</comment>
<comment type="pathway">
    <text evidence="2">Protein modification; protein glycosylation.</text>
</comment>
<feature type="transmembrane region" description="Helical" evidence="12">
    <location>
        <begin position="6"/>
        <end position="26"/>
    </location>
</feature>
<reference evidence="13 14" key="1">
    <citation type="submission" date="2016-12" db="EMBL/GenBank/DDBJ databases">
        <title>The genomes of Aspergillus section Nigri reveals drivers in fungal speciation.</title>
        <authorList>
            <consortium name="DOE Joint Genome Institute"/>
            <person name="Vesth T.C."/>
            <person name="Nybo J."/>
            <person name="Theobald S."/>
            <person name="Brandl J."/>
            <person name="Frisvad J.C."/>
            <person name="Nielsen K.F."/>
            <person name="Lyhne E.K."/>
            <person name="Kogle M.E."/>
            <person name="Kuo A."/>
            <person name="Riley R."/>
            <person name="Clum A."/>
            <person name="Nolan M."/>
            <person name="Lipzen A."/>
            <person name="Salamov A."/>
            <person name="Henrissat B."/>
            <person name="Wiebenga A."/>
            <person name="De Vries R.P."/>
            <person name="Grigoriev I.V."/>
            <person name="Mortensen U.H."/>
            <person name="Andersen M.R."/>
            <person name="Baker S.E."/>
        </authorList>
    </citation>
    <scope>NUCLEOTIDE SEQUENCE [LARGE SCALE GENOMIC DNA]</scope>
    <source>
        <strain evidence="13 14">IBT 23096</strain>
    </source>
</reference>
<dbReference type="InterPro" id="IPR005599">
    <property type="entry name" value="GPI_mannosylTrfase"/>
</dbReference>
<evidence type="ECO:0000313" key="14">
    <source>
        <dbReference type="Proteomes" id="UP000234275"/>
    </source>
</evidence>
<feature type="transmembrane region" description="Helical" evidence="12">
    <location>
        <begin position="152"/>
        <end position="170"/>
    </location>
</feature>
<feature type="transmembrane region" description="Helical" evidence="12">
    <location>
        <begin position="128"/>
        <end position="146"/>
    </location>
</feature>
<protein>
    <recommendedName>
        <fullName evidence="12">Mannosyltransferase</fullName>
        <ecNumber evidence="12">2.4.1.-</ecNumber>
    </recommendedName>
</protein>
<sequence>MGRTDVVYALLCVVLPALVGLHLYVAPYTKVEESFHIQAIHDLLAFQLPTRNVADTLRAEYDHFTFPGAVPRTFVGAVTLAGLSRPFIWLNASIDRQFLARALLGMLNSLSLLAFASSMRRAFGKPAAVWYLLFQTSQFHILFYATRTLSNMFAFGMTTLALSYLLPVPVSPRAYQKRCRTALFLLTLAGIIFRSELALLLGTFTIYLYLTGRVDIRRDILPAGALGLILGLFFTVGVDSFFWQQFPLWPEFAAFKFNVLAGQASAWGTHSWHFYFSNAIPRLMLNPLTWLTAIPLAFALSPTSRPAQLLTVPSLAFVAIYSLQPHKEWRFIVYIIPALTATAALSASYAWTHRSKGLAPRLFSLTLLLTTLASFLASTILLLPASAANYPGARALHSLHHHADTSHSPISVYLGNLACQTGITRFQQLPPSAGWTYDKSDSSVQENPTFWSQFAYVLVEPGDEENRLLKASEIDARSHPVPVSLVWEELDTVYGFAGLRVLRPGDVPGDVEVETLKEWCGESCAELFRSVRDGVRGLARGWFVEVKVVPRVRVLRRVE</sequence>
<dbReference type="GO" id="GO:0006487">
    <property type="term" value="P:protein N-linked glycosylation"/>
    <property type="evidence" value="ECO:0007669"/>
    <property type="project" value="TreeGrafter"/>
</dbReference>
<feature type="transmembrane region" description="Helical" evidence="12">
    <location>
        <begin position="73"/>
        <end position="92"/>
    </location>
</feature>
<feature type="transmembrane region" description="Helical" evidence="12">
    <location>
        <begin position="98"/>
        <end position="116"/>
    </location>
</feature>
<keyword evidence="7 12" id="KW-0256">Endoplasmic reticulum</keyword>
<keyword evidence="4 12" id="KW-0328">Glycosyltransferase</keyword>
<dbReference type="PANTHER" id="PTHR22760:SF1">
    <property type="entry name" value="DOL-P-MAN:MAN(7)GLCNAC(2)-PP-DOL ALPHA-1,6-MANNOSYLTRANSFERASE"/>
    <property type="match status" value="1"/>
</dbReference>
<evidence type="ECO:0000256" key="3">
    <source>
        <dbReference type="ARBA" id="ARBA00007063"/>
    </source>
</evidence>
<evidence type="ECO:0000256" key="9">
    <source>
        <dbReference type="ARBA" id="ARBA00023136"/>
    </source>
</evidence>
<dbReference type="PANTHER" id="PTHR22760">
    <property type="entry name" value="GLYCOSYLTRANSFERASE"/>
    <property type="match status" value="1"/>
</dbReference>
<dbReference type="RefSeq" id="XP_024705663.1">
    <property type="nucleotide sequence ID" value="XM_024845548.1"/>
</dbReference>
<dbReference type="GeneID" id="36553247"/>
<evidence type="ECO:0000256" key="2">
    <source>
        <dbReference type="ARBA" id="ARBA00004922"/>
    </source>
</evidence>
<dbReference type="Pfam" id="PF03901">
    <property type="entry name" value="Glyco_transf_22"/>
    <property type="match status" value="1"/>
</dbReference>
<keyword evidence="5 13" id="KW-0808">Transferase</keyword>
<dbReference type="VEuPathDB" id="FungiDB:P170DRAFT_380976"/>
<accession>A0A2I2GBV3</accession>
<evidence type="ECO:0000256" key="1">
    <source>
        <dbReference type="ARBA" id="ARBA00004477"/>
    </source>
</evidence>
<evidence type="ECO:0000256" key="10">
    <source>
        <dbReference type="ARBA" id="ARBA00044721"/>
    </source>
</evidence>
<keyword evidence="8 12" id="KW-1133">Transmembrane helix</keyword>
<comment type="subcellular location">
    <subcellularLocation>
        <location evidence="1 12">Endoplasmic reticulum membrane</location>
        <topology evidence="1 12">Multi-pass membrane protein</topology>
    </subcellularLocation>
</comment>